<feature type="binding site" evidence="10">
    <location>
        <position position="260"/>
    </location>
    <ligand>
        <name>K(+)</name>
        <dbReference type="ChEBI" id="CHEBI:29103"/>
    </ligand>
</feature>
<evidence type="ECO:0000256" key="9">
    <source>
        <dbReference type="ARBA" id="ARBA00023134"/>
    </source>
</evidence>
<dbReference type="GO" id="GO:0005829">
    <property type="term" value="C:cytosol"/>
    <property type="evidence" value="ECO:0007669"/>
    <property type="project" value="TreeGrafter"/>
</dbReference>
<feature type="binding site" evidence="10">
    <location>
        <position position="462"/>
    </location>
    <ligand>
        <name>(6S)-5-formyl-5,6,7,8-tetrahydrofolate</name>
        <dbReference type="ChEBI" id="CHEBI:57457"/>
    </ligand>
</feature>
<keyword evidence="9 10" id="KW-0342">GTP-binding</keyword>
<evidence type="ECO:0000256" key="7">
    <source>
        <dbReference type="ARBA" id="ARBA00022842"/>
    </source>
</evidence>
<dbReference type="NCBIfam" id="TIGR00450">
    <property type="entry name" value="mnmE_trmE_thdF"/>
    <property type="match status" value="1"/>
</dbReference>
<dbReference type="Proteomes" id="UP000199266">
    <property type="component" value="Unassembled WGS sequence"/>
</dbReference>
<keyword evidence="7 10" id="KW-0460">Magnesium</keyword>
<protein>
    <recommendedName>
        <fullName evidence="10">tRNA modification GTPase MnmE</fullName>
        <ecNumber evidence="10">3.6.-.-</ecNumber>
    </recommendedName>
</protein>
<dbReference type="Pfam" id="PF12631">
    <property type="entry name" value="MnmE_helical"/>
    <property type="match status" value="1"/>
</dbReference>
<dbReference type="EC" id="3.6.-.-" evidence="10"/>
<evidence type="ECO:0000256" key="11">
    <source>
        <dbReference type="RuleBase" id="RU003313"/>
    </source>
</evidence>
<keyword evidence="8 10" id="KW-0630">Potassium</keyword>
<feature type="binding site" evidence="10">
    <location>
        <position position="91"/>
    </location>
    <ligand>
        <name>(6S)-5-formyl-5,6,7,8-tetrahydrofolate</name>
        <dbReference type="ChEBI" id="CHEBI:57457"/>
    </ligand>
</feature>
<reference evidence="14" key="1">
    <citation type="submission" date="2016-10" db="EMBL/GenBank/DDBJ databases">
        <authorList>
            <person name="Varghese N."/>
            <person name="Submissions S."/>
        </authorList>
    </citation>
    <scope>NUCLEOTIDE SEQUENCE [LARGE SCALE GENOMIC DNA]</scope>
    <source>
        <strain evidence="14">DSM 13490</strain>
    </source>
</reference>
<dbReference type="Pfam" id="PF10396">
    <property type="entry name" value="TrmE_N"/>
    <property type="match status" value="1"/>
</dbReference>
<dbReference type="GO" id="GO:0042802">
    <property type="term" value="F:identical protein binding"/>
    <property type="evidence" value="ECO:0007669"/>
    <property type="project" value="UniProtKB-ARBA"/>
</dbReference>
<dbReference type="Gene3D" id="1.20.120.430">
    <property type="entry name" value="tRNA modification GTPase MnmE domain 2"/>
    <property type="match status" value="1"/>
</dbReference>
<feature type="binding site" evidence="10">
    <location>
        <begin position="280"/>
        <end position="283"/>
    </location>
    <ligand>
        <name>GTP</name>
        <dbReference type="ChEBI" id="CHEBI:37565"/>
    </ligand>
</feature>
<dbReference type="InterPro" id="IPR031168">
    <property type="entry name" value="G_TrmE"/>
</dbReference>
<accession>A0A1H3H0C1</accession>
<feature type="binding site" evidence="10">
    <location>
        <position position="29"/>
    </location>
    <ligand>
        <name>(6S)-5-formyl-5,6,7,8-tetrahydrofolate</name>
        <dbReference type="ChEBI" id="CHEBI:57457"/>
    </ligand>
</feature>
<dbReference type="PANTHER" id="PTHR42714:SF2">
    <property type="entry name" value="TRNA MODIFICATION GTPASE GTPBP3, MITOCHONDRIAL"/>
    <property type="match status" value="1"/>
</dbReference>
<feature type="binding site" evidence="10">
    <location>
        <position position="257"/>
    </location>
    <ligand>
        <name>K(+)</name>
        <dbReference type="ChEBI" id="CHEBI:29103"/>
    </ligand>
</feature>
<evidence type="ECO:0000259" key="12">
    <source>
        <dbReference type="PROSITE" id="PS51709"/>
    </source>
</evidence>
<dbReference type="GO" id="GO:0002098">
    <property type="term" value="P:tRNA wobble uridine modification"/>
    <property type="evidence" value="ECO:0007669"/>
    <property type="project" value="TreeGrafter"/>
</dbReference>
<dbReference type="PROSITE" id="PS51709">
    <property type="entry name" value="G_TRME"/>
    <property type="match status" value="1"/>
</dbReference>
<dbReference type="InterPro" id="IPR027417">
    <property type="entry name" value="P-loop_NTPase"/>
</dbReference>
<dbReference type="NCBIfam" id="TIGR00231">
    <property type="entry name" value="small_GTP"/>
    <property type="match status" value="1"/>
</dbReference>
<dbReference type="AlphaFoldDB" id="A0A1H3H0C1"/>
<dbReference type="InterPro" id="IPR027368">
    <property type="entry name" value="MnmE_dom2"/>
</dbReference>
<dbReference type="GO" id="GO:0030488">
    <property type="term" value="P:tRNA methylation"/>
    <property type="evidence" value="ECO:0007669"/>
    <property type="project" value="TreeGrafter"/>
</dbReference>
<evidence type="ECO:0000256" key="6">
    <source>
        <dbReference type="ARBA" id="ARBA00022801"/>
    </source>
</evidence>
<comment type="similarity">
    <text evidence="1 10 11">Belongs to the TRAFAC class TrmE-Era-EngA-EngB-Septin-like GTPase superfamily. TrmE GTPase family.</text>
</comment>
<dbReference type="InterPro" id="IPR025867">
    <property type="entry name" value="MnmE_helical"/>
</dbReference>
<comment type="function">
    <text evidence="10">Exhibits a very high intrinsic GTPase hydrolysis rate. Involved in the addition of a carboxymethylaminomethyl (cmnm) group at the wobble position (U34) of certain tRNAs, forming tRNA-cmnm(5)s(2)U34.</text>
</comment>
<dbReference type="FunFam" id="3.40.50.300:FF:001376">
    <property type="entry name" value="tRNA modification GTPase MnmE"/>
    <property type="match status" value="1"/>
</dbReference>
<dbReference type="PANTHER" id="PTHR42714">
    <property type="entry name" value="TRNA MODIFICATION GTPASE GTPBP3"/>
    <property type="match status" value="1"/>
</dbReference>
<feature type="binding site" evidence="10">
    <location>
        <position position="240"/>
    </location>
    <ligand>
        <name>Mg(2+)</name>
        <dbReference type="ChEBI" id="CHEBI:18420"/>
    </ligand>
</feature>
<feature type="binding site" evidence="10">
    <location>
        <position position="255"/>
    </location>
    <ligand>
        <name>K(+)</name>
        <dbReference type="ChEBI" id="CHEBI:29103"/>
    </ligand>
</feature>
<dbReference type="CDD" id="cd04164">
    <property type="entry name" value="trmE"/>
    <property type="match status" value="1"/>
</dbReference>
<keyword evidence="4 10" id="KW-0479">Metal-binding</keyword>
<sequence>MLEKSFLNLDDTIASISTAWGEAGIAIVRLSGPQALDIAEKAFRGIKPLKDTPPRYMRNGFLLDERGAPIDEVLGVWFRSPKSYTGEDVVEIHCHGGLLVASKCLELLIAQGARLAEPGEFTQRAFLNGRIDLTQAEAVLGVIRAKSDEALLSAARTLRGELSAKVNSIYDSLLNISATLEANLDFPEEDIPYLSKDDLFQSLNAIALNLQDVIYRCKVGKALRDGIKVAIVGRPNVGKSSIFNALLEETRAIVTPIPGTTRDIIEGSIVHKGIPIIFMDTAGLRATDDLVETIGVSMAQKALREADLRLWIIDGSEQLTKEEIDMAMELKNHSHIVAINKADIPQVISLEDVRQMLPESEIMVLSSYDKEAIRELKERIVKKLFKDSAINEGFNATARQIETLKSVLSCVENSISSLVSGEPQDLVASNLLEARYHIDRLLGRNFDEDLIHLIFSQFCVGK</sequence>
<evidence type="ECO:0000256" key="5">
    <source>
        <dbReference type="ARBA" id="ARBA00022741"/>
    </source>
</evidence>
<organism evidence="13 14">
    <name type="scientific">Acetomicrobium thermoterrenum DSM 13490</name>
    <dbReference type="NCBI Taxonomy" id="1120987"/>
    <lineage>
        <taxon>Bacteria</taxon>
        <taxon>Thermotogati</taxon>
        <taxon>Synergistota</taxon>
        <taxon>Synergistia</taxon>
        <taxon>Synergistales</taxon>
        <taxon>Acetomicrobiaceae</taxon>
        <taxon>Acetomicrobium</taxon>
    </lineage>
</organism>
<proteinExistence type="inferred from homology"/>
<dbReference type="GO" id="GO:0005525">
    <property type="term" value="F:GTP binding"/>
    <property type="evidence" value="ECO:0007669"/>
    <property type="project" value="UniProtKB-UniRule"/>
</dbReference>
<keyword evidence="6 10" id="KW-0378">Hydrolase</keyword>
<dbReference type="Gene3D" id="3.40.50.300">
    <property type="entry name" value="P-loop containing nucleotide triphosphate hydrolases"/>
    <property type="match status" value="1"/>
</dbReference>
<gene>
    <name evidence="10" type="primary">mnmE</name>
    <name evidence="10" type="synonym">trmE</name>
    <name evidence="13" type="ORF">SAMN03080603_01715</name>
</gene>
<dbReference type="InterPro" id="IPR018948">
    <property type="entry name" value="GTP-bd_TrmE_N"/>
</dbReference>
<dbReference type="NCBIfam" id="NF003661">
    <property type="entry name" value="PRK05291.1-3"/>
    <property type="match status" value="1"/>
</dbReference>
<feature type="binding site" evidence="10">
    <location>
        <begin position="236"/>
        <end position="241"/>
    </location>
    <ligand>
        <name>GTP</name>
        <dbReference type="ChEBI" id="CHEBI:37565"/>
    </ligand>
</feature>
<evidence type="ECO:0000256" key="10">
    <source>
        <dbReference type="HAMAP-Rule" id="MF_00379"/>
    </source>
</evidence>
<evidence type="ECO:0000256" key="1">
    <source>
        <dbReference type="ARBA" id="ARBA00011043"/>
    </source>
</evidence>
<feature type="binding site" evidence="10">
    <location>
        <begin position="255"/>
        <end position="261"/>
    </location>
    <ligand>
        <name>GTP</name>
        <dbReference type="ChEBI" id="CHEBI:37565"/>
    </ligand>
</feature>
<name>A0A1H3H0C1_9BACT</name>
<dbReference type="EMBL" id="FNPD01000011">
    <property type="protein sequence ID" value="SDY08827.1"/>
    <property type="molecule type" value="Genomic_DNA"/>
</dbReference>
<feature type="domain" description="TrmE-type G" evidence="12">
    <location>
        <begin position="226"/>
        <end position="385"/>
    </location>
</feature>
<keyword evidence="14" id="KW-1185">Reference proteome</keyword>
<dbReference type="InterPro" id="IPR027266">
    <property type="entry name" value="TrmE/GcvT-like"/>
</dbReference>
<keyword evidence="2 10" id="KW-0963">Cytoplasm</keyword>
<dbReference type="Pfam" id="PF01926">
    <property type="entry name" value="MMR_HSR1"/>
    <property type="match status" value="1"/>
</dbReference>
<evidence type="ECO:0000313" key="13">
    <source>
        <dbReference type="EMBL" id="SDY08827.1"/>
    </source>
</evidence>
<keyword evidence="3 10" id="KW-0819">tRNA processing</keyword>
<dbReference type="SUPFAM" id="SSF52540">
    <property type="entry name" value="P-loop containing nucleoside triphosphate hydrolases"/>
    <property type="match status" value="1"/>
</dbReference>
<feature type="binding site" evidence="10">
    <location>
        <position position="261"/>
    </location>
    <ligand>
        <name>Mg(2+)</name>
        <dbReference type="ChEBI" id="CHEBI:18420"/>
    </ligand>
</feature>
<dbReference type="RefSeq" id="WP_091462157.1">
    <property type="nucleotide sequence ID" value="NZ_FNPD01000011.1"/>
</dbReference>
<evidence type="ECO:0000256" key="3">
    <source>
        <dbReference type="ARBA" id="ARBA00022694"/>
    </source>
</evidence>
<dbReference type="InterPro" id="IPR004520">
    <property type="entry name" value="GTPase_MnmE"/>
</dbReference>
<evidence type="ECO:0000256" key="4">
    <source>
        <dbReference type="ARBA" id="ARBA00022723"/>
    </source>
</evidence>
<evidence type="ECO:0000256" key="2">
    <source>
        <dbReference type="ARBA" id="ARBA00022490"/>
    </source>
</evidence>
<dbReference type="GO" id="GO:0003924">
    <property type="term" value="F:GTPase activity"/>
    <property type="evidence" value="ECO:0007669"/>
    <property type="project" value="UniProtKB-UniRule"/>
</dbReference>
<keyword evidence="5 10" id="KW-0547">Nucleotide-binding</keyword>
<dbReference type="InterPro" id="IPR006073">
    <property type="entry name" value="GTP-bd"/>
</dbReference>
<dbReference type="CDD" id="cd14858">
    <property type="entry name" value="TrmE_N"/>
    <property type="match status" value="1"/>
</dbReference>
<dbReference type="FunFam" id="3.30.1360.120:FF:000003">
    <property type="entry name" value="tRNA modification GTPase MnmE"/>
    <property type="match status" value="1"/>
</dbReference>
<evidence type="ECO:0000256" key="8">
    <source>
        <dbReference type="ARBA" id="ARBA00022958"/>
    </source>
</evidence>
<evidence type="ECO:0000313" key="14">
    <source>
        <dbReference type="Proteomes" id="UP000199266"/>
    </source>
</evidence>
<comment type="cofactor">
    <cofactor evidence="10">
        <name>K(+)</name>
        <dbReference type="ChEBI" id="CHEBI:29103"/>
    </cofactor>
    <text evidence="10">Binds 1 potassium ion per subunit.</text>
</comment>
<feature type="binding site" evidence="10">
    <location>
        <begin position="340"/>
        <end position="343"/>
    </location>
    <ligand>
        <name>GTP</name>
        <dbReference type="ChEBI" id="CHEBI:37565"/>
    </ligand>
</feature>
<dbReference type="HAMAP" id="MF_00379">
    <property type="entry name" value="GTPase_MnmE"/>
    <property type="match status" value="1"/>
</dbReference>
<comment type="subcellular location">
    <subcellularLocation>
        <location evidence="10">Cytoplasm</location>
    </subcellularLocation>
</comment>
<comment type="caution">
    <text evidence="10">Lacks conserved residue(s) required for the propagation of feature annotation.</text>
</comment>
<feature type="binding site" evidence="10">
    <location>
        <position position="236"/>
    </location>
    <ligand>
        <name>K(+)</name>
        <dbReference type="ChEBI" id="CHEBI:29103"/>
    </ligand>
</feature>
<dbReference type="Gene3D" id="3.30.1360.120">
    <property type="entry name" value="Probable tRNA modification gtpase trme, domain 1"/>
    <property type="match status" value="1"/>
</dbReference>
<dbReference type="GO" id="GO:0046872">
    <property type="term" value="F:metal ion binding"/>
    <property type="evidence" value="ECO:0007669"/>
    <property type="project" value="UniProtKB-KW"/>
</dbReference>
<feature type="binding site" evidence="10">
    <location>
        <position position="130"/>
    </location>
    <ligand>
        <name>(6S)-5-formyl-5,6,7,8-tetrahydrofolate</name>
        <dbReference type="ChEBI" id="CHEBI:57457"/>
    </ligand>
</feature>
<dbReference type="InterPro" id="IPR005225">
    <property type="entry name" value="Small_GTP-bd"/>
</dbReference>
<comment type="subunit">
    <text evidence="10">Homodimer. Heterotetramer of two MnmE and two MnmG subunits.</text>
</comment>